<gene>
    <name evidence="7" type="primary">HSF1_1</name>
    <name evidence="7" type="ORF">PGTUg99_006967</name>
</gene>
<evidence type="ECO:0000256" key="1">
    <source>
        <dbReference type="ARBA" id="ARBA00004123"/>
    </source>
</evidence>
<evidence type="ECO:0000259" key="6">
    <source>
        <dbReference type="SMART" id="SM00415"/>
    </source>
</evidence>
<evidence type="ECO:0000313" key="7">
    <source>
        <dbReference type="EMBL" id="KAA1120498.1"/>
    </source>
</evidence>
<accession>A0A5B0R4R7</accession>
<comment type="subcellular location">
    <subcellularLocation>
        <location evidence="1">Nucleus</location>
    </subcellularLocation>
</comment>
<organism evidence="7 8">
    <name type="scientific">Puccinia graminis f. sp. tritici</name>
    <dbReference type="NCBI Taxonomy" id="56615"/>
    <lineage>
        <taxon>Eukaryota</taxon>
        <taxon>Fungi</taxon>
        <taxon>Dikarya</taxon>
        <taxon>Basidiomycota</taxon>
        <taxon>Pucciniomycotina</taxon>
        <taxon>Pucciniomycetes</taxon>
        <taxon>Pucciniales</taxon>
        <taxon>Pucciniaceae</taxon>
        <taxon>Puccinia</taxon>
    </lineage>
</organism>
<evidence type="ECO:0000313" key="8">
    <source>
        <dbReference type="Proteomes" id="UP000325313"/>
    </source>
</evidence>
<sequence>MPTPLHPTAPRPSRLNTSTAQLLPDRAASTPQPHRWLSPSAFIQVTVDKGSSHRNTERPIPAFVTKLFTMVNDPNTDHLIKWSEPNGDSFFVVSSERFGRELLPKFFKHSNFGSPLLFDQRADLSCWLHRYT</sequence>
<evidence type="ECO:0000256" key="5">
    <source>
        <dbReference type="RuleBase" id="RU004020"/>
    </source>
</evidence>
<dbReference type="PANTHER" id="PTHR10015:SF427">
    <property type="entry name" value="HEAT SHOCK FACTOR PROTEIN"/>
    <property type="match status" value="1"/>
</dbReference>
<dbReference type="SMART" id="SM00415">
    <property type="entry name" value="HSF"/>
    <property type="match status" value="1"/>
</dbReference>
<comment type="similarity">
    <text evidence="2 5">Belongs to the HSF family.</text>
</comment>
<dbReference type="GO" id="GO:0003700">
    <property type="term" value="F:DNA-binding transcription factor activity"/>
    <property type="evidence" value="ECO:0007669"/>
    <property type="project" value="InterPro"/>
</dbReference>
<dbReference type="Gene3D" id="1.10.10.10">
    <property type="entry name" value="Winged helix-like DNA-binding domain superfamily/Winged helix DNA-binding domain"/>
    <property type="match status" value="1"/>
</dbReference>
<dbReference type="Pfam" id="PF00447">
    <property type="entry name" value="HSF_DNA-bind"/>
    <property type="match status" value="1"/>
</dbReference>
<keyword evidence="3" id="KW-0238">DNA-binding</keyword>
<dbReference type="Proteomes" id="UP000325313">
    <property type="component" value="Unassembled WGS sequence"/>
</dbReference>
<dbReference type="AlphaFoldDB" id="A0A5B0R4R7"/>
<dbReference type="GO" id="GO:0043565">
    <property type="term" value="F:sequence-specific DNA binding"/>
    <property type="evidence" value="ECO:0007669"/>
    <property type="project" value="InterPro"/>
</dbReference>
<dbReference type="PRINTS" id="PR00056">
    <property type="entry name" value="HSFDOMAIN"/>
</dbReference>
<protein>
    <submittedName>
        <fullName evidence="7">Stress-responsive transcription factor hsf1</fullName>
    </submittedName>
</protein>
<name>A0A5B0R4R7_PUCGR</name>
<feature type="domain" description="HSF-type DNA-binding" evidence="6">
    <location>
        <begin position="59"/>
        <end position="131"/>
    </location>
</feature>
<dbReference type="SUPFAM" id="SSF46785">
    <property type="entry name" value="Winged helix' DNA-binding domain"/>
    <property type="match status" value="1"/>
</dbReference>
<dbReference type="InterPro" id="IPR000232">
    <property type="entry name" value="HSF_DNA-bd"/>
</dbReference>
<dbReference type="InterPro" id="IPR036388">
    <property type="entry name" value="WH-like_DNA-bd_sf"/>
</dbReference>
<dbReference type="EMBL" id="VDEP01000243">
    <property type="protein sequence ID" value="KAA1120498.1"/>
    <property type="molecule type" value="Genomic_DNA"/>
</dbReference>
<dbReference type="PANTHER" id="PTHR10015">
    <property type="entry name" value="HEAT SHOCK TRANSCRIPTION FACTOR"/>
    <property type="match status" value="1"/>
</dbReference>
<evidence type="ECO:0000256" key="3">
    <source>
        <dbReference type="ARBA" id="ARBA00023125"/>
    </source>
</evidence>
<keyword evidence="4" id="KW-0539">Nucleus</keyword>
<evidence type="ECO:0000256" key="4">
    <source>
        <dbReference type="ARBA" id="ARBA00023242"/>
    </source>
</evidence>
<reference evidence="7 8" key="1">
    <citation type="submission" date="2019-05" db="EMBL/GenBank/DDBJ databases">
        <title>Emergence of the Ug99 lineage of the wheat stem rust pathogen through somatic hybridization.</title>
        <authorList>
            <person name="Li F."/>
            <person name="Upadhyaya N.M."/>
            <person name="Sperschneider J."/>
            <person name="Matny O."/>
            <person name="Nguyen-Phuc H."/>
            <person name="Mago R."/>
            <person name="Raley C."/>
            <person name="Miller M.E."/>
            <person name="Silverstein K.A.T."/>
            <person name="Henningsen E."/>
            <person name="Hirsch C.D."/>
            <person name="Visser B."/>
            <person name="Pretorius Z.A."/>
            <person name="Steffenson B.J."/>
            <person name="Schwessinger B."/>
            <person name="Dodds P.N."/>
            <person name="Figueroa M."/>
        </authorList>
    </citation>
    <scope>NUCLEOTIDE SEQUENCE [LARGE SCALE GENOMIC DNA]</scope>
    <source>
        <strain evidence="7 8">Ug99</strain>
    </source>
</reference>
<dbReference type="GO" id="GO:0005634">
    <property type="term" value="C:nucleus"/>
    <property type="evidence" value="ECO:0007669"/>
    <property type="project" value="UniProtKB-SubCell"/>
</dbReference>
<dbReference type="InterPro" id="IPR036390">
    <property type="entry name" value="WH_DNA-bd_sf"/>
</dbReference>
<proteinExistence type="inferred from homology"/>
<evidence type="ECO:0000256" key="2">
    <source>
        <dbReference type="ARBA" id="ARBA00006403"/>
    </source>
</evidence>
<comment type="caution">
    <text evidence="7">The sequence shown here is derived from an EMBL/GenBank/DDBJ whole genome shotgun (WGS) entry which is preliminary data.</text>
</comment>